<dbReference type="EMBL" id="UWOC01000077">
    <property type="protein sequence ID" value="VCU07869.1"/>
    <property type="molecule type" value="Genomic_DNA"/>
</dbReference>
<dbReference type="OrthoDB" id="7570830at2"/>
<evidence type="ECO:0008006" key="4">
    <source>
        <dbReference type="Google" id="ProtNLM"/>
    </source>
</evidence>
<dbReference type="Pfam" id="PF22758">
    <property type="entry name" value="Phage_cement"/>
    <property type="match status" value="1"/>
</dbReference>
<dbReference type="InterPro" id="IPR054438">
    <property type="entry name" value="Struct_cement_gp24/gp6"/>
</dbReference>
<name>A0A3S4F9F1_9BRAD</name>
<evidence type="ECO:0000313" key="2">
    <source>
        <dbReference type="EMBL" id="VCU07869.1"/>
    </source>
</evidence>
<evidence type="ECO:0000313" key="3">
    <source>
        <dbReference type="Proteomes" id="UP000289200"/>
    </source>
</evidence>
<proteinExistence type="predicted"/>
<keyword evidence="1" id="KW-0614">Plasmid</keyword>
<dbReference type="RefSeq" id="WP_129608041.1">
    <property type="nucleotide sequence ID" value="NZ_LR026982.1"/>
</dbReference>
<accession>A0A3S4F9F1</accession>
<dbReference type="Proteomes" id="UP000289200">
    <property type="component" value="Unassembled WGS sequence"/>
</dbReference>
<sequence length="148" mass="14798">MPTIQSSYAATHAAAVEGMVANSEPAVIVSRLVETAAGIGFGKIAQRGTADNQIKVSSASPKYLGITVLDPTQTGATPDLYPQGATAAVMTKGVIWVQATVAVAAGDPVYFVPATGAFTNVSSGNQAIANAVFDSSTSGAGLAKVRLG</sequence>
<gene>
    <name evidence="2" type="ORF">RHODGE_RHODGE_01019</name>
    <name evidence="1" type="ORF">RHODPL_RHODPL_00037</name>
</gene>
<protein>
    <recommendedName>
        <fullName evidence="4">DUF2190 domain-containing protein</fullName>
    </recommendedName>
</protein>
<dbReference type="AlphaFoldDB" id="A0A3S4F9F1"/>
<evidence type="ECO:0000313" key="1">
    <source>
        <dbReference type="EMBL" id="VCU06589.1"/>
    </source>
</evidence>
<geneLocation type="plasmid" evidence="1">
    <name>1</name>
</geneLocation>
<dbReference type="EMBL" id="LR026982">
    <property type="protein sequence ID" value="VCU06589.1"/>
    <property type="molecule type" value="Genomic_DNA"/>
</dbReference>
<keyword evidence="3" id="KW-1185">Reference proteome</keyword>
<organism evidence="2 3">
    <name type="scientific">Rhodoplanes serenus</name>
    <dbReference type="NCBI Taxonomy" id="200615"/>
    <lineage>
        <taxon>Bacteria</taxon>
        <taxon>Pseudomonadati</taxon>
        <taxon>Pseudomonadota</taxon>
        <taxon>Alphaproteobacteria</taxon>
        <taxon>Hyphomicrobiales</taxon>
        <taxon>Nitrobacteraceae</taxon>
        <taxon>Rhodoplanes</taxon>
    </lineage>
</organism>
<reference evidence="2" key="2">
    <citation type="submission" date="2018-10" db="EMBL/GenBank/DDBJ databases">
        <authorList>
            <person name="Peiro R."/>
            <person name="Begona"/>
            <person name="Cbmso G."/>
            <person name="Lopez M."/>
            <person name="Gonzalez S."/>
            <person name="Sacristan E."/>
            <person name="Castillo E."/>
        </authorList>
    </citation>
    <scope>NUCLEOTIDE SEQUENCE</scope>
    <source>
        <strain evidence="2">Rhod_genome</strain>
        <strain evidence="1">Rhod_plasmid</strain>
        <plasmid evidence="1">1</plasmid>
    </source>
</reference>
<reference evidence="3" key="1">
    <citation type="submission" date="2018-10" db="EMBL/GenBank/DDBJ databases">
        <authorList>
            <person name="Peiro R."/>
            <person name="Begona"/>
            <person name="Cbmso G."/>
            <person name="Lopez M."/>
            <person name="Gonzalez S."/>
            <person name="Sacristan E."/>
            <person name="Castillo E."/>
        </authorList>
    </citation>
    <scope>NUCLEOTIDE SEQUENCE [LARGE SCALE GENOMIC DNA]</scope>
</reference>